<evidence type="ECO:0000256" key="6">
    <source>
        <dbReference type="SAM" id="Phobius"/>
    </source>
</evidence>
<reference evidence="9 10" key="1">
    <citation type="submission" date="2006-02" db="EMBL/GenBank/DDBJ databases">
        <authorList>
            <person name="Pinhassi J."/>
            <person name="Pedros-Alio C."/>
            <person name="Ferriera S."/>
            <person name="Johnson J."/>
            <person name="Kravitz S."/>
            <person name="Halpern A."/>
            <person name="Remington K."/>
            <person name="Beeson K."/>
            <person name="Tran B."/>
            <person name="Rogers Y.-H."/>
            <person name="Friedman R."/>
            <person name="Venter J.C."/>
        </authorList>
    </citation>
    <scope>NUCLEOTIDE SEQUENCE [LARGE SCALE GENOMIC DNA]</scope>
    <source>
        <strain evidence="9 10">MED297</strain>
    </source>
</reference>
<dbReference type="AlphaFoldDB" id="A4BDH5"/>
<keyword evidence="6" id="KW-0812">Transmembrane</keyword>
<dbReference type="GO" id="GO:0006935">
    <property type="term" value="P:chemotaxis"/>
    <property type="evidence" value="ECO:0007669"/>
    <property type="project" value="UniProtKB-ARBA"/>
</dbReference>
<dbReference type="PANTHER" id="PTHR32089">
    <property type="entry name" value="METHYL-ACCEPTING CHEMOTAXIS PROTEIN MCPB"/>
    <property type="match status" value="1"/>
</dbReference>
<accession>A4BDH5</accession>
<evidence type="ECO:0000313" key="10">
    <source>
        <dbReference type="Proteomes" id="UP000005953"/>
    </source>
</evidence>
<evidence type="ECO:0000256" key="4">
    <source>
        <dbReference type="PROSITE-ProRule" id="PRU00284"/>
    </source>
</evidence>
<comment type="similarity">
    <text evidence="3">Belongs to the methyl-accepting chemotaxis (MCP) protein family.</text>
</comment>
<dbReference type="EMBL" id="AAOE01000007">
    <property type="protein sequence ID" value="EAR09919.1"/>
    <property type="molecule type" value="Genomic_DNA"/>
</dbReference>
<dbReference type="GO" id="GO:0016020">
    <property type="term" value="C:membrane"/>
    <property type="evidence" value="ECO:0007669"/>
    <property type="project" value="UniProtKB-SubCell"/>
</dbReference>
<dbReference type="SUPFAM" id="SSF58104">
    <property type="entry name" value="Methyl-accepting chemotaxis protein (MCP) signaling domain"/>
    <property type="match status" value="1"/>
</dbReference>
<keyword evidence="10" id="KW-1185">Reference proteome</keyword>
<organism evidence="9 10">
    <name type="scientific">Reinekea blandensis MED297</name>
    <dbReference type="NCBI Taxonomy" id="314283"/>
    <lineage>
        <taxon>Bacteria</taxon>
        <taxon>Pseudomonadati</taxon>
        <taxon>Pseudomonadota</taxon>
        <taxon>Gammaproteobacteria</taxon>
        <taxon>Oceanospirillales</taxon>
        <taxon>Saccharospirillaceae</taxon>
        <taxon>Reinekea</taxon>
    </lineage>
</organism>
<keyword evidence="5" id="KW-0175">Coiled coil</keyword>
<keyword evidence="6" id="KW-0472">Membrane</keyword>
<protein>
    <submittedName>
        <fullName evidence="9">Methyl-accepting chemotaxis transducer</fullName>
    </submittedName>
</protein>
<dbReference type="GO" id="GO:0007165">
    <property type="term" value="P:signal transduction"/>
    <property type="evidence" value="ECO:0007669"/>
    <property type="project" value="UniProtKB-KW"/>
</dbReference>
<sequence>MAASLVISLYFIFQFIGVIQSSSQDADLRQFESVLVNDWDQLTSLYNDARRVAPEFFSGNAEESELRSIIESATALQTNLLTHFEALPLEIEPAWNAANADEGGDLQSVINNFNTAMQAAETTFADASDVWINKGAWNQRNAADKGVLAAMDPVDVAIKDFSQRLGQLVTTRSEQLIDSLSTTIRWLIGLVGLLFVVAAIVSISVLRHLKKDLGDIVSLTHRLSEGDLTVTVNARENGDEVDTVKLAMATMSDKLREIVESVVELADMLKTSSDDSLKDTQTRLQDAEEQANQLNQLTQATEQLESIAQQVSHAAAESLRVAEEADGQAVRGSATVSETVTAIESLAGEIEQSVTVIQQLDGQAESITTIIGTIQAIAEQTNLLALNAAIEAARAGEQGRGFAVVADEVRKLAHRTQQSTEEIESTLEELRKGSQQAVSVIEVSHQRSVASVEKATEAGTAISEFNQAVSTIREQSGQTADASDQQNQTLGLITDSVTTVNGITQQNTERAQQQLRAIESLKDLSDDLVQSISFFRLK</sequence>
<dbReference type="SMART" id="SM00304">
    <property type="entry name" value="HAMP"/>
    <property type="match status" value="1"/>
</dbReference>
<evidence type="ECO:0000259" key="8">
    <source>
        <dbReference type="PROSITE" id="PS50885"/>
    </source>
</evidence>
<evidence type="ECO:0000259" key="7">
    <source>
        <dbReference type="PROSITE" id="PS50111"/>
    </source>
</evidence>
<dbReference type="Pfam" id="PF00672">
    <property type="entry name" value="HAMP"/>
    <property type="match status" value="1"/>
</dbReference>
<keyword evidence="2 4" id="KW-0807">Transducer</keyword>
<gene>
    <name evidence="9" type="ORF">MED297_06204</name>
</gene>
<dbReference type="Pfam" id="PF00015">
    <property type="entry name" value="MCPsignal"/>
    <property type="match status" value="1"/>
</dbReference>
<evidence type="ECO:0000313" key="9">
    <source>
        <dbReference type="EMBL" id="EAR09919.1"/>
    </source>
</evidence>
<feature type="domain" description="HAMP" evidence="8">
    <location>
        <begin position="207"/>
        <end position="260"/>
    </location>
</feature>
<feature type="coiled-coil region" evidence="5">
    <location>
        <begin position="270"/>
        <end position="317"/>
    </location>
</feature>
<dbReference type="SMART" id="SM00283">
    <property type="entry name" value="MA"/>
    <property type="match status" value="1"/>
</dbReference>
<proteinExistence type="inferred from homology"/>
<name>A4BDH5_9GAMM</name>
<dbReference type="Proteomes" id="UP000005953">
    <property type="component" value="Unassembled WGS sequence"/>
</dbReference>
<dbReference type="STRING" id="314283.MED297_06204"/>
<evidence type="ECO:0000256" key="5">
    <source>
        <dbReference type="SAM" id="Coils"/>
    </source>
</evidence>
<dbReference type="PROSITE" id="PS50111">
    <property type="entry name" value="CHEMOTAXIS_TRANSDUC_2"/>
    <property type="match status" value="1"/>
</dbReference>
<dbReference type="CDD" id="cd11386">
    <property type="entry name" value="MCP_signal"/>
    <property type="match status" value="1"/>
</dbReference>
<dbReference type="InterPro" id="IPR003660">
    <property type="entry name" value="HAMP_dom"/>
</dbReference>
<feature type="transmembrane region" description="Helical" evidence="6">
    <location>
        <begin position="186"/>
        <end position="206"/>
    </location>
</feature>
<keyword evidence="6" id="KW-1133">Transmembrane helix</keyword>
<evidence type="ECO:0000256" key="3">
    <source>
        <dbReference type="ARBA" id="ARBA00029447"/>
    </source>
</evidence>
<dbReference type="Gene3D" id="1.10.287.950">
    <property type="entry name" value="Methyl-accepting chemotaxis protein"/>
    <property type="match status" value="1"/>
</dbReference>
<dbReference type="PANTHER" id="PTHR32089:SF112">
    <property type="entry name" value="LYSOZYME-LIKE PROTEIN-RELATED"/>
    <property type="match status" value="1"/>
</dbReference>
<comment type="subcellular location">
    <subcellularLocation>
        <location evidence="1">Membrane</location>
    </subcellularLocation>
</comment>
<comment type="caution">
    <text evidence="9">The sequence shown here is derived from an EMBL/GenBank/DDBJ whole genome shotgun (WGS) entry which is preliminary data.</text>
</comment>
<dbReference type="FunFam" id="1.10.287.950:FF:000001">
    <property type="entry name" value="Methyl-accepting chemotaxis sensory transducer"/>
    <property type="match status" value="1"/>
</dbReference>
<evidence type="ECO:0000256" key="2">
    <source>
        <dbReference type="ARBA" id="ARBA00023224"/>
    </source>
</evidence>
<dbReference type="InterPro" id="IPR004089">
    <property type="entry name" value="MCPsignal_dom"/>
</dbReference>
<dbReference type="HOGENOM" id="CLU_000445_107_27_6"/>
<evidence type="ECO:0000256" key="1">
    <source>
        <dbReference type="ARBA" id="ARBA00004370"/>
    </source>
</evidence>
<feature type="domain" description="Methyl-accepting transducer" evidence="7">
    <location>
        <begin position="265"/>
        <end position="501"/>
    </location>
</feature>
<dbReference type="PROSITE" id="PS50885">
    <property type="entry name" value="HAMP"/>
    <property type="match status" value="1"/>
</dbReference>